<name>A0A410WX54_9BACL</name>
<reference evidence="1 4" key="2">
    <citation type="submission" date="2022-05" db="EMBL/GenBank/DDBJ databases">
        <title>Genome Sequencing of Bee-Associated Microbes.</title>
        <authorList>
            <person name="Dunlap C."/>
        </authorList>
    </citation>
    <scope>NUCLEOTIDE SEQUENCE [LARGE SCALE GENOMIC DNA]</scope>
    <source>
        <strain evidence="1 4">NRRL B-23120</strain>
    </source>
</reference>
<evidence type="ECO:0000313" key="1">
    <source>
        <dbReference type="EMBL" id="MCY9599630.1"/>
    </source>
</evidence>
<evidence type="ECO:0000313" key="4">
    <source>
        <dbReference type="Proteomes" id="UP001527202"/>
    </source>
</evidence>
<evidence type="ECO:0000313" key="3">
    <source>
        <dbReference type="Proteomes" id="UP000288943"/>
    </source>
</evidence>
<dbReference type="AlphaFoldDB" id="A0A410WX54"/>
<organism evidence="2 3">
    <name type="scientific">Paenibacillus chitinolyticus</name>
    <dbReference type="NCBI Taxonomy" id="79263"/>
    <lineage>
        <taxon>Bacteria</taxon>
        <taxon>Bacillati</taxon>
        <taxon>Bacillota</taxon>
        <taxon>Bacilli</taxon>
        <taxon>Bacillales</taxon>
        <taxon>Paenibacillaceae</taxon>
        <taxon>Paenibacillus</taxon>
    </lineage>
</organism>
<sequence>MIKRRFLEYEYFKNLLVKQNDGLTEEEAVKVLNEKDLIWGDLTFTFKQQGNGWRTDIYCNNSDTYITPRELNPVEEKWFLDQVTELSMQKYLALQTA</sequence>
<gene>
    <name evidence="1" type="ORF">M5X16_28195</name>
    <name evidence="2" type="ORF">PC41400_14715</name>
</gene>
<dbReference type="OrthoDB" id="2679154at2"/>
<reference evidence="2 3" key="1">
    <citation type="submission" date="2018-01" db="EMBL/GenBank/DDBJ databases">
        <title>The whole genome sequencing and assembly of Paenibacillus chitinolyticus KCCM 41400 strain.</title>
        <authorList>
            <person name="Kim J.-Y."/>
            <person name="Park M.-K."/>
            <person name="Lee Y.-J."/>
            <person name="Yi H."/>
            <person name="Bahn Y.-S."/>
            <person name="Kim J.F."/>
            <person name="Lee D.-W."/>
        </authorList>
    </citation>
    <scope>NUCLEOTIDE SEQUENCE [LARGE SCALE GENOMIC DNA]</scope>
    <source>
        <strain evidence="2 3">KCCM 41400</strain>
    </source>
</reference>
<dbReference type="GeneID" id="95376067"/>
<dbReference type="Proteomes" id="UP001527202">
    <property type="component" value="Unassembled WGS sequence"/>
</dbReference>
<dbReference type="RefSeq" id="WP_042227642.1">
    <property type="nucleotide sequence ID" value="NZ_CP026520.1"/>
</dbReference>
<dbReference type="KEGG" id="pchi:PC41400_14715"/>
<dbReference type="Proteomes" id="UP000288943">
    <property type="component" value="Chromosome"/>
</dbReference>
<dbReference type="EMBL" id="CP026520">
    <property type="protein sequence ID" value="QAV18862.1"/>
    <property type="molecule type" value="Genomic_DNA"/>
</dbReference>
<evidence type="ECO:0000313" key="2">
    <source>
        <dbReference type="EMBL" id="QAV18862.1"/>
    </source>
</evidence>
<accession>A0A410WX54</accession>
<protein>
    <submittedName>
        <fullName evidence="2">Uncharacterized protein</fullName>
    </submittedName>
</protein>
<dbReference type="EMBL" id="JAMDMJ010000053">
    <property type="protein sequence ID" value="MCY9599630.1"/>
    <property type="molecule type" value="Genomic_DNA"/>
</dbReference>
<keyword evidence="4" id="KW-1185">Reference proteome</keyword>
<proteinExistence type="predicted"/>